<evidence type="ECO:0000313" key="3">
    <source>
        <dbReference type="Proteomes" id="UP001054889"/>
    </source>
</evidence>
<dbReference type="Pfam" id="PF12937">
    <property type="entry name" value="F-box-like"/>
    <property type="match status" value="1"/>
</dbReference>
<name>A0AAV5CJX1_ELECO</name>
<dbReference type="PANTHER" id="PTHR48155:SF1">
    <property type="entry name" value="F-BOX DOMAIN-CONTAINING PROTEIN"/>
    <property type="match status" value="1"/>
</dbReference>
<accession>A0AAV5CJX1</accession>
<evidence type="ECO:0000259" key="1">
    <source>
        <dbReference type="PROSITE" id="PS50181"/>
    </source>
</evidence>
<dbReference type="InterPro" id="IPR036047">
    <property type="entry name" value="F-box-like_dom_sf"/>
</dbReference>
<sequence length="77" mass="8863">MTYRGDGPIDRLPEHLLIEIFIRLPVSEWVQIGCVNKHWAGIFQGECLWLTAITKNWPSAGLRKRWPGPIPRGSVKR</sequence>
<dbReference type="AlphaFoldDB" id="A0AAV5CJX1"/>
<gene>
    <name evidence="2" type="primary">ga15390</name>
    <name evidence="2" type="ORF">PR202_ga15390</name>
</gene>
<dbReference type="PANTHER" id="PTHR48155">
    <property type="entry name" value="OS09G0497600 PROTEIN"/>
    <property type="match status" value="1"/>
</dbReference>
<comment type="caution">
    <text evidence="2">The sequence shown here is derived from an EMBL/GenBank/DDBJ whole genome shotgun (WGS) entry which is preliminary data.</text>
</comment>
<dbReference type="PROSITE" id="PS50181">
    <property type="entry name" value="FBOX"/>
    <property type="match status" value="1"/>
</dbReference>
<dbReference type="SUPFAM" id="SSF81383">
    <property type="entry name" value="F-box domain"/>
    <property type="match status" value="1"/>
</dbReference>
<reference evidence="2" key="1">
    <citation type="journal article" date="2018" name="DNA Res.">
        <title>Multiple hybrid de novo genome assembly of finger millet, an orphan allotetraploid crop.</title>
        <authorList>
            <person name="Hatakeyama M."/>
            <person name="Aluri S."/>
            <person name="Balachadran M.T."/>
            <person name="Sivarajan S.R."/>
            <person name="Patrignani A."/>
            <person name="Gruter S."/>
            <person name="Poveda L."/>
            <person name="Shimizu-Inatsugi R."/>
            <person name="Baeten J."/>
            <person name="Francoijs K.J."/>
            <person name="Nataraja K.N."/>
            <person name="Reddy Y.A.N."/>
            <person name="Phadnis S."/>
            <person name="Ravikumar R.L."/>
            <person name="Schlapbach R."/>
            <person name="Sreeman S.M."/>
            <person name="Shimizu K.K."/>
        </authorList>
    </citation>
    <scope>NUCLEOTIDE SEQUENCE</scope>
</reference>
<dbReference type="EMBL" id="BQKI01000007">
    <property type="protein sequence ID" value="GJM98382.1"/>
    <property type="molecule type" value="Genomic_DNA"/>
</dbReference>
<proteinExistence type="predicted"/>
<keyword evidence="3" id="KW-1185">Reference proteome</keyword>
<dbReference type="InterPro" id="IPR001810">
    <property type="entry name" value="F-box_dom"/>
</dbReference>
<feature type="domain" description="F-box" evidence="1">
    <location>
        <begin position="6"/>
        <end position="52"/>
    </location>
</feature>
<dbReference type="Gene3D" id="1.20.1280.50">
    <property type="match status" value="1"/>
</dbReference>
<dbReference type="Proteomes" id="UP001054889">
    <property type="component" value="Unassembled WGS sequence"/>
</dbReference>
<evidence type="ECO:0000313" key="2">
    <source>
        <dbReference type="EMBL" id="GJM98382.1"/>
    </source>
</evidence>
<organism evidence="2 3">
    <name type="scientific">Eleusine coracana subsp. coracana</name>
    <dbReference type="NCBI Taxonomy" id="191504"/>
    <lineage>
        <taxon>Eukaryota</taxon>
        <taxon>Viridiplantae</taxon>
        <taxon>Streptophyta</taxon>
        <taxon>Embryophyta</taxon>
        <taxon>Tracheophyta</taxon>
        <taxon>Spermatophyta</taxon>
        <taxon>Magnoliopsida</taxon>
        <taxon>Liliopsida</taxon>
        <taxon>Poales</taxon>
        <taxon>Poaceae</taxon>
        <taxon>PACMAD clade</taxon>
        <taxon>Chloridoideae</taxon>
        <taxon>Cynodonteae</taxon>
        <taxon>Eleusininae</taxon>
        <taxon>Eleusine</taxon>
    </lineage>
</organism>
<reference evidence="2" key="2">
    <citation type="submission" date="2021-12" db="EMBL/GenBank/DDBJ databases">
        <title>Resequencing data analysis of finger millet.</title>
        <authorList>
            <person name="Hatakeyama M."/>
            <person name="Aluri S."/>
            <person name="Balachadran M.T."/>
            <person name="Sivarajan S.R."/>
            <person name="Poveda L."/>
            <person name="Shimizu-Inatsugi R."/>
            <person name="Schlapbach R."/>
            <person name="Sreeman S.M."/>
            <person name="Shimizu K.K."/>
        </authorList>
    </citation>
    <scope>NUCLEOTIDE SEQUENCE</scope>
</reference>
<protein>
    <recommendedName>
        <fullName evidence="1">F-box domain-containing protein</fullName>
    </recommendedName>
</protein>